<keyword evidence="9" id="KW-0809">Transit peptide</keyword>
<keyword evidence="7" id="KW-0547">Nucleotide-binding</keyword>
<evidence type="ECO:0000256" key="4">
    <source>
        <dbReference type="ARBA" id="ARBA00010766"/>
    </source>
</evidence>
<evidence type="ECO:0000256" key="14">
    <source>
        <dbReference type="RuleBase" id="RU000487"/>
    </source>
</evidence>
<name>A0A5N6QIX6_9ROSI</name>
<evidence type="ECO:0000256" key="5">
    <source>
        <dbReference type="ARBA" id="ARBA00022490"/>
    </source>
</evidence>
<comment type="similarity">
    <text evidence="4">Belongs to the COQ9 family.</text>
</comment>
<reference evidence="17 18" key="1">
    <citation type="submission" date="2019-06" db="EMBL/GenBank/DDBJ databases">
        <title>A chromosomal-level reference genome of Carpinus fangiana (Coryloideae, Betulaceae).</title>
        <authorList>
            <person name="Yang X."/>
            <person name="Wang Z."/>
            <person name="Zhang L."/>
            <person name="Hao G."/>
            <person name="Liu J."/>
            <person name="Yang Y."/>
        </authorList>
    </citation>
    <scope>NUCLEOTIDE SEQUENCE [LARGE SCALE GENOMIC DNA]</scope>
    <source>
        <strain evidence="17">Cfa_2016G</strain>
        <tissue evidence="17">Leaf</tissue>
    </source>
</reference>
<keyword evidence="18" id="KW-1185">Reference proteome</keyword>
<evidence type="ECO:0000256" key="12">
    <source>
        <dbReference type="ARBA" id="ARBA00023212"/>
    </source>
</evidence>
<evidence type="ECO:0000256" key="13">
    <source>
        <dbReference type="ARBA" id="ARBA00058104"/>
    </source>
</evidence>
<comment type="subcellular location">
    <subcellularLocation>
        <location evidence="2">Cytoplasm</location>
        <location evidence="2">Cytoskeleton</location>
    </subcellularLocation>
    <subcellularLocation>
        <location evidence="1">Mitochondrion</location>
    </subcellularLocation>
</comment>
<evidence type="ECO:0000256" key="2">
    <source>
        <dbReference type="ARBA" id="ARBA00004245"/>
    </source>
</evidence>
<keyword evidence="5" id="KW-0963">Cytoplasm</keyword>
<accession>A0A5N6QIX6</accession>
<evidence type="ECO:0000256" key="3">
    <source>
        <dbReference type="ARBA" id="ARBA00004749"/>
    </source>
</evidence>
<evidence type="ECO:0000313" key="18">
    <source>
        <dbReference type="Proteomes" id="UP000327013"/>
    </source>
</evidence>
<keyword evidence="12" id="KW-0206">Cytoskeleton</keyword>
<evidence type="ECO:0000256" key="15">
    <source>
        <dbReference type="SAM" id="MobiDB-lite"/>
    </source>
</evidence>
<dbReference type="FunFam" id="3.30.420.40:FF:000150">
    <property type="entry name" value="Actin-related protein 7"/>
    <property type="match status" value="1"/>
</dbReference>
<evidence type="ECO:0000256" key="1">
    <source>
        <dbReference type="ARBA" id="ARBA00004173"/>
    </source>
</evidence>
<feature type="compositionally biased region" description="Basic and acidic residues" evidence="15">
    <location>
        <begin position="75"/>
        <end position="88"/>
    </location>
</feature>
<dbReference type="FunFam" id="1.10.357.10:FF:000004">
    <property type="entry name" value="Ubiquinone biosynthesis protein COQ9, mitochondrial"/>
    <property type="match status" value="1"/>
</dbReference>
<dbReference type="Pfam" id="PF00022">
    <property type="entry name" value="Actin"/>
    <property type="match status" value="1"/>
</dbReference>
<comment type="similarity">
    <text evidence="14">Belongs to the actin family.</text>
</comment>
<keyword evidence="6" id="KW-0831">Ubiquinone biosynthesis</keyword>
<dbReference type="InterPro" id="IPR004000">
    <property type="entry name" value="Actin"/>
</dbReference>
<dbReference type="GO" id="GO:0006744">
    <property type="term" value="P:ubiquinone biosynthetic process"/>
    <property type="evidence" value="ECO:0007669"/>
    <property type="project" value="UniProtKB-UniPathway"/>
</dbReference>
<evidence type="ECO:0000256" key="10">
    <source>
        <dbReference type="ARBA" id="ARBA00023121"/>
    </source>
</evidence>
<feature type="compositionally biased region" description="Low complexity" evidence="15">
    <location>
        <begin position="50"/>
        <end position="74"/>
    </location>
</feature>
<evidence type="ECO:0000256" key="6">
    <source>
        <dbReference type="ARBA" id="ARBA00022688"/>
    </source>
</evidence>
<dbReference type="PANTHER" id="PTHR11937">
    <property type="entry name" value="ACTIN"/>
    <property type="match status" value="1"/>
</dbReference>
<dbReference type="InterPro" id="IPR012762">
    <property type="entry name" value="Ubiq_biosynth_COQ9"/>
</dbReference>
<comment type="pathway">
    <text evidence="3">Cofactor biosynthesis; ubiquinone biosynthesis.</text>
</comment>
<gene>
    <name evidence="17" type="ORF">FH972_002966</name>
</gene>
<feature type="region of interest" description="Disordered" evidence="15">
    <location>
        <begin position="40"/>
        <end position="88"/>
    </location>
</feature>
<keyword evidence="10" id="KW-0446">Lipid-binding</keyword>
<evidence type="ECO:0000313" key="17">
    <source>
        <dbReference type="EMBL" id="KAE7998421.1"/>
    </source>
</evidence>
<dbReference type="NCBIfam" id="TIGR02396">
    <property type="entry name" value="diverge_rpsU"/>
    <property type="match status" value="1"/>
</dbReference>
<evidence type="ECO:0000256" key="9">
    <source>
        <dbReference type="ARBA" id="ARBA00022946"/>
    </source>
</evidence>
<dbReference type="InterPro" id="IPR043129">
    <property type="entry name" value="ATPase_NBD"/>
</dbReference>
<dbReference type="FunFam" id="3.90.640.10:FF:000047">
    <property type="entry name" value="Actin, alpha skeletal muscle"/>
    <property type="match status" value="1"/>
</dbReference>
<dbReference type="GO" id="GO:0005856">
    <property type="term" value="C:cytoskeleton"/>
    <property type="evidence" value="ECO:0007669"/>
    <property type="project" value="UniProtKB-SubCell"/>
</dbReference>
<dbReference type="Gene3D" id="1.10.357.10">
    <property type="entry name" value="Tetracycline Repressor, domain 2"/>
    <property type="match status" value="1"/>
</dbReference>
<dbReference type="Pfam" id="PF08511">
    <property type="entry name" value="COQ9"/>
    <property type="match status" value="1"/>
</dbReference>
<keyword evidence="8" id="KW-0067">ATP-binding</keyword>
<dbReference type="Gene3D" id="3.30.420.40">
    <property type="match status" value="2"/>
</dbReference>
<dbReference type="OrthoDB" id="619536at2759"/>
<organism evidence="17 18">
    <name type="scientific">Carpinus fangiana</name>
    <dbReference type="NCBI Taxonomy" id="176857"/>
    <lineage>
        <taxon>Eukaryota</taxon>
        <taxon>Viridiplantae</taxon>
        <taxon>Streptophyta</taxon>
        <taxon>Embryophyta</taxon>
        <taxon>Tracheophyta</taxon>
        <taxon>Spermatophyta</taxon>
        <taxon>Magnoliopsida</taxon>
        <taxon>eudicotyledons</taxon>
        <taxon>Gunneridae</taxon>
        <taxon>Pentapetalae</taxon>
        <taxon>rosids</taxon>
        <taxon>fabids</taxon>
        <taxon>Fagales</taxon>
        <taxon>Betulaceae</taxon>
        <taxon>Carpinus</taxon>
    </lineage>
</organism>
<dbReference type="PRINTS" id="PR00190">
    <property type="entry name" value="ACTIN"/>
</dbReference>
<evidence type="ECO:0000256" key="11">
    <source>
        <dbReference type="ARBA" id="ARBA00023128"/>
    </source>
</evidence>
<proteinExistence type="inferred from homology"/>
<dbReference type="Proteomes" id="UP000327013">
    <property type="component" value="Chromosome 1"/>
</dbReference>
<dbReference type="InterPro" id="IPR013718">
    <property type="entry name" value="COQ9_C"/>
</dbReference>
<dbReference type="SMART" id="SM00268">
    <property type="entry name" value="ACTIN"/>
    <property type="match status" value="1"/>
</dbReference>
<dbReference type="Gene3D" id="3.90.640.10">
    <property type="entry name" value="Actin, Chain A, domain 4"/>
    <property type="match status" value="1"/>
</dbReference>
<protein>
    <recommendedName>
        <fullName evidence="16">COQ9 C-terminal domain-containing protein</fullName>
    </recommendedName>
</protein>
<dbReference type="EMBL" id="CM017321">
    <property type="protein sequence ID" value="KAE7998421.1"/>
    <property type="molecule type" value="Genomic_DNA"/>
</dbReference>
<comment type="function">
    <text evidence="13">Membrane-associated protein that warps the membrane surface to access and bind aromatic isoprenes with high specificity, including ubiquinone (CoQ) isoprene intermediates and presents them directly to COQ7, therefore facilitating the COQ7-mediated hydroxylase step. Participates in the biosynthesis of coenzyme Q, also named ubiquinone, an essential lipid-soluble electron transporter for aerobic cellular respiration.</text>
</comment>
<dbReference type="FunFam" id="3.30.420.40:FF:000205">
    <property type="entry name" value="Actin, alpha skeletal muscle"/>
    <property type="match status" value="1"/>
</dbReference>
<feature type="domain" description="COQ9 C-terminal" evidence="16">
    <location>
        <begin position="201"/>
        <end position="270"/>
    </location>
</feature>
<dbReference type="GO" id="GO:0008289">
    <property type="term" value="F:lipid binding"/>
    <property type="evidence" value="ECO:0007669"/>
    <property type="project" value="UniProtKB-KW"/>
</dbReference>
<dbReference type="GO" id="GO:0005524">
    <property type="term" value="F:ATP binding"/>
    <property type="evidence" value="ECO:0007669"/>
    <property type="project" value="UniProtKB-KW"/>
</dbReference>
<sequence>MYRTAAKRVLLLRAPSGINNNSRLRFPPLRFSTSVNPYQLPETPNFSDPASSSSTSSSTSTSSSSSNWSASSSAEEARPQESQRPRVVEYEDEQARVLRASLPHVVRLGWTEAAMIAGARALGVSPSIIGSFPRKEAALVEFFMDECLQRLIDRTDSGEDLKGVIPSERISKLVRFRLEMQAPYISKWPQALSIQAQPMNVPTSFKQRAMLVDEIWHALGDGASDIDWYVKRTILGGIYSTTEIYMLTDSSTGFCDTWAFLDNRVRDAFDLKKTIQEATYLAEAVGAGMGSSLQGFVKKLSLLYLHGLYASLLLLFPLNLLESFQGTTGMDFNENRPIVCDNGTGSVKAGFAGDNAPCVLFPSIIGRPRNGHSMIGIEQKDVYYGDEAQARRGILSLSYPIEHGIVRDWEAMERLWEHTFNKELRANIEEHPVLLTESPLNPKSNREKMVEIMFEGFEIPATYIAIQAVLSLYASGRTTGIVMDSGEGVTHVVPIYEGYALPHAIHRLDLAGKDLTDYLTKILTEEGYIFTTSAEREIVRDIKERLSYVAMDFEKELGVSRPESFELDKQYELPDGEVITVGGGRFKCPEVLFNPRMVGMESGGVHEIVLKSIRRCDMDIRREMFGNVVLSGGTTVIPGLADRLAKELTSLAPPGVRVKVVAPPERKYSVWIGGSILASLSTFQQMWITKEDYMESGPSIVHMKCI</sequence>
<dbReference type="UniPathway" id="UPA00232"/>
<dbReference type="GO" id="GO:0005739">
    <property type="term" value="C:mitochondrion"/>
    <property type="evidence" value="ECO:0007669"/>
    <property type="project" value="UniProtKB-SubCell"/>
</dbReference>
<keyword evidence="11" id="KW-0496">Mitochondrion</keyword>
<dbReference type="AlphaFoldDB" id="A0A5N6QIX6"/>
<feature type="compositionally biased region" description="Polar residues" evidence="15">
    <location>
        <begin position="40"/>
        <end position="49"/>
    </location>
</feature>
<evidence type="ECO:0000256" key="7">
    <source>
        <dbReference type="ARBA" id="ARBA00022741"/>
    </source>
</evidence>
<evidence type="ECO:0000259" key="16">
    <source>
        <dbReference type="Pfam" id="PF08511"/>
    </source>
</evidence>
<dbReference type="SUPFAM" id="SSF53067">
    <property type="entry name" value="Actin-like ATPase domain"/>
    <property type="match status" value="2"/>
</dbReference>
<dbReference type="FunFam" id="3.30.420.40:FF:000058">
    <property type="entry name" value="Putative actin-related protein 5"/>
    <property type="match status" value="1"/>
</dbReference>
<evidence type="ECO:0000256" key="8">
    <source>
        <dbReference type="ARBA" id="ARBA00022840"/>
    </source>
</evidence>